<feature type="domain" description="RRP12 N-terminal HEAT" evidence="6">
    <location>
        <begin position="15"/>
        <end position="209"/>
    </location>
</feature>
<feature type="region of interest" description="Disordered" evidence="4">
    <location>
        <begin position="1135"/>
        <end position="1189"/>
    </location>
</feature>
<dbReference type="OMA" id="PDQMKHR"/>
<dbReference type="PANTHER" id="PTHR48287">
    <property type="entry name" value="ARM REPEAT SUPERFAMILY PROTEIN"/>
    <property type="match status" value="1"/>
</dbReference>
<gene>
    <name evidence="7" type="ORF">NEOLI_003431</name>
</gene>
<name>A0A1U7LTN1_NEOID</name>
<evidence type="ECO:0000259" key="5">
    <source>
        <dbReference type="Pfam" id="PF08161"/>
    </source>
</evidence>
<protein>
    <submittedName>
        <fullName evidence="7">Ribosomal RNA-processing protein 12</fullName>
    </submittedName>
</protein>
<dbReference type="Proteomes" id="UP000186594">
    <property type="component" value="Unassembled WGS sequence"/>
</dbReference>
<dbReference type="InterPro" id="IPR011989">
    <property type="entry name" value="ARM-like"/>
</dbReference>
<dbReference type="EMBL" id="LXFE01000252">
    <property type="protein sequence ID" value="OLL26035.1"/>
    <property type="molecule type" value="Genomic_DNA"/>
</dbReference>
<dbReference type="STRING" id="1198029.A0A1U7LTN1"/>
<evidence type="ECO:0000256" key="2">
    <source>
        <dbReference type="ARBA" id="ARBA00007690"/>
    </source>
</evidence>
<feature type="domain" description="RRP12 HEAT" evidence="5">
    <location>
        <begin position="333"/>
        <end position="617"/>
    </location>
</feature>
<comment type="caution">
    <text evidence="7">The sequence shown here is derived from an EMBL/GenBank/DDBJ whole genome shotgun (WGS) entry which is preliminary data.</text>
</comment>
<reference evidence="7 8" key="1">
    <citation type="submission" date="2016-04" db="EMBL/GenBank/DDBJ databases">
        <title>Evolutionary innovation and constraint leading to complex multicellularity in the Ascomycota.</title>
        <authorList>
            <person name="Cisse O."/>
            <person name="Nguyen A."/>
            <person name="Hewitt D.A."/>
            <person name="Jedd G."/>
            <person name="Stajich J.E."/>
        </authorList>
    </citation>
    <scope>NUCLEOTIDE SEQUENCE [LARGE SCALE GENOMIC DNA]</scope>
    <source>
        <strain evidence="7 8">DAH-3</strain>
    </source>
</reference>
<dbReference type="GO" id="GO:0030688">
    <property type="term" value="C:preribosome, small subunit precursor"/>
    <property type="evidence" value="ECO:0007669"/>
    <property type="project" value="EnsemblFungi"/>
</dbReference>
<evidence type="ECO:0000259" key="6">
    <source>
        <dbReference type="Pfam" id="PF25772"/>
    </source>
</evidence>
<evidence type="ECO:0000256" key="3">
    <source>
        <dbReference type="ARBA" id="ARBA00023242"/>
    </source>
</evidence>
<sequence>MTTVLEEKLTKIRSHGSSKLENQKQLAIVLHAIEDVLREQNTECSPTAYFGALLSLLHDSCSQNRIANQDLASAILYLLDLIAPSTPSSVCRVNFERILQILVPALADSEAHAPFLRSSIGVLEILLKNQDGPSWTCGLALQAMRALLGICLDPRPKVRKRAQEAVGRILSCPPPPSLDHPAFSVVSEIALNSVQELISTSGKSKLQDARGIHSLQLVITITSNAGWPKKRIERLCDILFRIAKGCGDGYLTLAAFEVFSVLFERVVKDLDGEKLVGILDSVISLQPSKNDYQLLSPWMNIIGRGLSCLATIDENIAVETLPDLFSLLCPFFQSDNVNIRSSTGKTLVTLIDECVPVQSSAQEISKIMDKITGCLGGSYPLALREILVLCVAILNRLGRSANPGFLTAVKTIGNLRMSEQFDYKGEADSIIGAAIRGMGPEVVLTVLPLNIEGEILGEPGRAWMLPLLRDNVSNTNLNHFIEEMVPLSERLFVKLTNESLNNKTNQTKLWEILIDQIWSLLPGYCDLPRDLSSAFTKPVAELFANVLATQENLRAVVCKSLQLLVEKNKAILDSERTVSELKDYFGVSKINAKENITLLSTYSSQLLAVLFNVFKQTPTAKRGFILTCIGSLLSITSEEEIATTFSKVAEMLSVSLAAHQPIPKLAPSQIPPSTYTMMDIVIAMTPVLPLKAFQTLWDVVFPGIRRTDDTILQKKSYKILCKIFESKFGQTYISEKIDEVQLILEKNFGDEAVAVPKDRLMLISHIISILPAKSLHLIPSVLSEAILGTKELNEKARHIAYDLLVQMGNRMKEGGIVANSKMDVDAPDASATIEEFFIMVAAGLAGKTPHMTSATITALSRLLFEFNDNIGREFIDELLETMDVFITSKNREIARSALGFYKVAIISLSGEILEPKLETLLKNLMTWSHEHKGHFKAKVKHLLERMIRKFGLHVIESRVPEEDRKLLVNVRKTRDRRKKRKNIHVDEAGDRTYGQKTPKYVSGYEEALEESSLSESDASEQGLVHRKKVNEKTTMKTKRHSEAYIQEGIEEPLNLLDSSAFMKISSTKPSVVNRSKKLSSSLRKSSYKSGPDGRLIIDDFLEGDRQDQLNPYVEPMENTGEYRKGRKRRVRFSNKRARDDDDVEMEEVSSARISNSQLKKVKRASIGNQKDMMDMDRKIRPNKPFKRKD</sequence>
<comment type="similarity">
    <text evidence="2">Belongs to the RRP12 family.</text>
</comment>
<dbReference type="PANTHER" id="PTHR48287:SF1">
    <property type="entry name" value="ARM REPEAT SUPERFAMILY PROTEIN"/>
    <property type="match status" value="1"/>
</dbReference>
<accession>A0A1U7LTN1</accession>
<dbReference type="AlphaFoldDB" id="A0A1U7LTN1"/>
<dbReference type="Gene3D" id="1.25.10.10">
    <property type="entry name" value="Leucine-rich Repeat Variant"/>
    <property type="match status" value="1"/>
</dbReference>
<feature type="region of interest" description="Disordered" evidence="4">
    <location>
        <begin position="977"/>
        <end position="996"/>
    </location>
</feature>
<dbReference type="GO" id="GO:0005634">
    <property type="term" value="C:nucleus"/>
    <property type="evidence" value="ECO:0007669"/>
    <property type="project" value="UniProtKB-SubCell"/>
</dbReference>
<dbReference type="InterPro" id="IPR012978">
    <property type="entry name" value="HEAT_RRP12"/>
</dbReference>
<feature type="compositionally biased region" description="Basic residues" evidence="4">
    <location>
        <begin position="1180"/>
        <end position="1189"/>
    </location>
</feature>
<dbReference type="Pfam" id="PF08161">
    <property type="entry name" value="RRP12_HEAT"/>
    <property type="match status" value="1"/>
</dbReference>
<evidence type="ECO:0000313" key="7">
    <source>
        <dbReference type="EMBL" id="OLL26035.1"/>
    </source>
</evidence>
<proteinExistence type="inferred from homology"/>
<evidence type="ECO:0000256" key="1">
    <source>
        <dbReference type="ARBA" id="ARBA00004123"/>
    </source>
</evidence>
<evidence type="ECO:0000256" key="4">
    <source>
        <dbReference type="SAM" id="MobiDB-lite"/>
    </source>
</evidence>
<evidence type="ECO:0000313" key="8">
    <source>
        <dbReference type="Proteomes" id="UP000186594"/>
    </source>
</evidence>
<dbReference type="GO" id="GO:0000462">
    <property type="term" value="P:maturation of SSU-rRNA from tricistronic rRNA transcript (SSU-rRNA, 5.8S rRNA, LSU-rRNA)"/>
    <property type="evidence" value="ECO:0007669"/>
    <property type="project" value="EnsemblFungi"/>
</dbReference>
<dbReference type="InterPro" id="IPR052087">
    <property type="entry name" value="RRP12"/>
</dbReference>
<dbReference type="Pfam" id="PF25772">
    <property type="entry name" value="HEAT_RRP12_N"/>
    <property type="match status" value="1"/>
</dbReference>
<dbReference type="InterPro" id="IPR016024">
    <property type="entry name" value="ARM-type_fold"/>
</dbReference>
<organism evidence="7 8">
    <name type="scientific">Neolecta irregularis (strain DAH-3)</name>
    <dbReference type="NCBI Taxonomy" id="1198029"/>
    <lineage>
        <taxon>Eukaryota</taxon>
        <taxon>Fungi</taxon>
        <taxon>Dikarya</taxon>
        <taxon>Ascomycota</taxon>
        <taxon>Taphrinomycotina</taxon>
        <taxon>Neolectales</taxon>
        <taxon>Neolectaceae</taxon>
        <taxon>Neolecta</taxon>
    </lineage>
</organism>
<keyword evidence="3" id="KW-0539">Nucleus</keyword>
<comment type="subcellular location">
    <subcellularLocation>
        <location evidence="1">Nucleus</location>
    </subcellularLocation>
</comment>
<dbReference type="SUPFAM" id="SSF48371">
    <property type="entry name" value="ARM repeat"/>
    <property type="match status" value="1"/>
</dbReference>
<dbReference type="OrthoDB" id="2192888at2759"/>
<keyword evidence="8" id="KW-1185">Reference proteome</keyword>
<dbReference type="InterPro" id="IPR057860">
    <property type="entry name" value="HEAT_RRP12_N"/>
</dbReference>